<gene>
    <name evidence="1" type="ORF">JDW22_05210</name>
</gene>
<name>A0ABS1BS61_9NEIS</name>
<dbReference type="RefSeq" id="WP_200522150.1">
    <property type="nucleotide sequence ID" value="NZ_JAEHNZ010000002.1"/>
</dbReference>
<protein>
    <submittedName>
        <fullName evidence="1">Uncharacterized protein</fullName>
    </submittedName>
</protein>
<organism evidence="1 2">
    <name type="scientific">Kingella bonacorsii</name>
    <dbReference type="NCBI Taxonomy" id="2796361"/>
    <lineage>
        <taxon>Bacteria</taxon>
        <taxon>Pseudomonadati</taxon>
        <taxon>Pseudomonadota</taxon>
        <taxon>Betaproteobacteria</taxon>
        <taxon>Neisseriales</taxon>
        <taxon>Neisseriaceae</taxon>
        <taxon>Kingella</taxon>
    </lineage>
</organism>
<keyword evidence="2" id="KW-1185">Reference proteome</keyword>
<reference evidence="1 2" key="1">
    <citation type="journal article" date="2021" name="Pathogens">
        <title>Isolation and Characterization of Kingella bonacorsii sp. nov., A Novel Kingella Species Detected in a Stable Periodontitis Subject.</title>
        <authorList>
            <person name="Antezack A."/>
            <person name="Boxberger M."/>
            <person name="Rolland C."/>
            <person name="Monnet-Corti V."/>
            <person name="La Scola B."/>
        </authorList>
    </citation>
    <scope>NUCLEOTIDE SEQUENCE [LARGE SCALE GENOMIC DNA]</scope>
    <source>
        <strain evidence="1 2">Marseille-Q4569</strain>
    </source>
</reference>
<proteinExistence type="predicted"/>
<evidence type="ECO:0000313" key="2">
    <source>
        <dbReference type="Proteomes" id="UP000614058"/>
    </source>
</evidence>
<sequence length="79" mass="8742">MGKTSIQRIASEIVFRLPQRGRTMRQPENHPRASTACLQAVLLHPIEWRGAIKADSSFATASKQLFRLPLACANQPTNG</sequence>
<dbReference type="Proteomes" id="UP000614058">
    <property type="component" value="Unassembled WGS sequence"/>
</dbReference>
<accession>A0ABS1BS61</accession>
<evidence type="ECO:0000313" key="1">
    <source>
        <dbReference type="EMBL" id="MBK0395998.1"/>
    </source>
</evidence>
<dbReference type="EMBL" id="JAEHNZ010000002">
    <property type="protein sequence ID" value="MBK0395998.1"/>
    <property type="molecule type" value="Genomic_DNA"/>
</dbReference>
<comment type="caution">
    <text evidence="1">The sequence shown here is derived from an EMBL/GenBank/DDBJ whole genome shotgun (WGS) entry which is preliminary data.</text>
</comment>